<dbReference type="PROSITE" id="PS50846">
    <property type="entry name" value="HMA_2"/>
    <property type="match status" value="1"/>
</dbReference>
<evidence type="ECO:0000313" key="8">
    <source>
        <dbReference type="Proteomes" id="UP000604825"/>
    </source>
</evidence>
<evidence type="ECO:0000259" key="6">
    <source>
        <dbReference type="PROSITE" id="PS50846"/>
    </source>
</evidence>
<dbReference type="EMBL" id="CAJGYO010000011">
    <property type="protein sequence ID" value="CAD6260179.1"/>
    <property type="molecule type" value="Genomic_DNA"/>
</dbReference>
<evidence type="ECO:0000256" key="5">
    <source>
        <dbReference type="ARBA" id="ARBA00024045"/>
    </source>
</evidence>
<keyword evidence="4" id="KW-0636">Prenylation</keyword>
<reference evidence="7" key="1">
    <citation type="submission" date="2020-10" db="EMBL/GenBank/DDBJ databases">
        <authorList>
            <person name="Han B."/>
            <person name="Lu T."/>
            <person name="Zhao Q."/>
            <person name="Huang X."/>
            <person name="Zhao Y."/>
        </authorList>
    </citation>
    <scope>NUCLEOTIDE SEQUENCE</scope>
</reference>
<dbReference type="OrthoDB" id="1930492at2759"/>
<evidence type="ECO:0000256" key="3">
    <source>
        <dbReference type="ARBA" id="ARBA00023288"/>
    </source>
</evidence>
<dbReference type="Proteomes" id="UP000604825">
    <property type="component" value="Unassembled WGS sequence"/>
</dbReference>
<dbReference type="AlphaFoldDB" id="A0A811QH61"/>
<name>A0A811QH61_9POAL</name>
<dbReference type="InterPro" id="IPR051863">
    <property type="entry name" value="HIPP"/>
</dbReference>
<evidence type="ECO:0000256" key="1">
    <source>
        <dbReference type="ARBA" id="ARBA00022481"/>
    </source>
</evidence>
<sequence>MLVSGERTGWAWAHNGSTVDQLIGSLQGSTKIKAASPLSFFLQDMAPQKVVLKISAMSDEKVKQKAMETVADIYGINSIAADHKDQKMTVIGEMDTVLIAKKLKKFGKIDVVSVGPAKEEKKDEKKEGKK</sequence>
<dbReference type="InterPro" id="IPR036163">
    <property type="entry name" value="HMA_dom_sf"/>
</dbReference>
<keyword evidence="2" id="KW-0479">Metal-binding</keyword>
<proteinExistence type="inferred from homology"/>
<dbReference type="InterPro" id="IPR006121">
    <property type="entry name" value="HMA_dom"/>
</dbReference>
<dbReference type="SUPFAM" id="SSF55008">
    <property type="entry name" value="HMA, heavy metal-associated domain"/>
    <property type="match status" value="1"/>
</dbReference>
<keyword evidence="1" id="KW-0488">Methylation</keyword>
<dbReference type="PANTHER" id="PTHR45811:SF1">
    <property type="entry name" value="OS04G0533900 PROTEIN"/>
    <property type="match status" value="1"/>
</dbReference>
<evidence type="ECO:0000256" key="2">
    <source>
        <dbReference type="ARBA" id="ARBA00022723"/>
    </source>
</evidence>
<evidence type="ECO:0000256" key="4">
    <source>
        <dbReference type="ARBA" id="ARBA00023289"/>
    </source>
</evidence>
<gene>
    <name evidence="7" type="ORF">NCGR_LOCUS43615</name>
</gene>
<keyword evidence="3" id="KW-0449">Lipoprotein</keyword>
<comment type="similarity">
    <text evidence="5">Belongs to the HIPP family.</text>
</comment>
<keyword evidence="8" id="KW-1185">Reference proteome</keyword>
<dbReference type="GO" id="GO:0046872">
    <property type="term" value="F:metal ion binding"/>
    <property type="evidence" value="ECO:0007669"/>
    <property type="project" value="UniProtKB-KW"/>
</dbReference>
<organism evidence="7 8">
    <name type="scientific">Miscanthus lutarioriparius</name>
    <dbReference type="NCBI Taxonomy" id="422564"/>
    <lineage>
        <taxon>Eukaryota</taxon>
        <taxon>Viridiplantae</taxon>
        <taxon>Streptophyta</taxon>
        <taxon>Embryophyta</taxon>
        <taxon>Tracheophyta</taxon>
        <taxon>Spermatophyta</taxon>
        <taxon>Magnoliopsida</taxon>
        <taxon>Liliopsida</taxon>
        <taxon>Poales</taxon>
        <taxon>Poaceae</taxon>
        <taxon>PACMAD clade</taxon>
        <taxon>Panicoideae</taxon>
        <taxon>Andropogonodae</taxon>
        <taxon>Andropogoneae</taxon>
        <taxon>Saccharinae</taxon>
        <taxon>Miscanthus</taxon>
    </lineage>
</organism>
<protein>
    <recommendedName>
        <fullName evidence="6">HMA domain-containing protein</fullName>
    </recommendedName>
</protein>
<comment type="caution">
    <text evidence="7">The sequence shown here is derived from an EMBL/GenBank/DDBJ whole genome shotgun (WGS) entry which is preliminary data.</text>
</comment>
<dbReference type="PANTHER" id="PTHR45811">
    <property type="entry name" value="COPPER TRANSPORT PROTEIN FAMILY-RELATED"/>
    <property type="match status" value="1"/>
</dbReference>
<feature type="domain" description="HMA" evidence="6">
    <location>
        <begin position="48"/>
        <end position="111"/>
    </location>
</feature>
<dbReference type="Gene3D" id="3.30.70.100">
    <property type="match status" value="1"/>
</dbReference>
<evidence type="ECO:0000313" key="7">
    <source>
        <dbReference type="EMBL" id="CAD6260179.1"/>
    </source>
</evidence>
<accession>A0A811QH61</accession>
<dbReference type="Pfam" id="PF00403">
    <property type="entry name" value="HMA"/>
    <property type="match status" value="1"/>
</dbReference>